<dbReference type="OrthoDB" id="9757546at2"/>
<comment type="caution">
    <text evidence="6">The sequence shown here is derived from an EMBL/GenBank/DDBJ whole genome shotgun (WGS) entry which is preliminary data.</text>
</comment>
<name>A0A367WE88_9PROT</name>
<dbReference type="InterPro" id="IPR011706">
    <property type="entry name" value="Cu-oxidase_C"/>
</dbReference>
<dbReference type="FunFam" id="2.60.40.420:FF:000085">
    <property type="entry name" value="Multicopper oxidase, putative"/>
    <property type="match status" value="1"/>
</dbReference>
<dbReference type="PANTHER" id="PTHR11709:SF2">
    <property type="entry name" value="MULTICOPPER OXIDASE LPR1"/>
    <property type="match status" value="1"/>
</dbReference>
<dbReference type="AlphaFoldDB" id="A0A367WE88"/>
<feature type="domain" description="Plastocyanin-like" evidence="4">
    <location>
        <begin position="412"/>
        <end position="515"/>
    </location>
</feature>
<evidence type="ECO:0000313" key="7">
    <source>
        <dbReference type="Proteomes" id="UP000253226"/>
    </source>
</evidence>
<dbReference type="PROSITE" id="PS00079">
    <property type="entry name" value="MULTICOPPER_OXIDASE1"/>
    <property type="match status" value="1"/>
</dbReference>
<evidence type="ECO:0000259" key="3">
    <source>
        <dbReference type="Pfam" id="PF00394"/>
    </source>
</evidence>
<dbReference type="InterPro" id="IPR008972">
    <property type="entry name" value="Cupredoxin"/>
</dbReference>
<dbReference type="Pfam" id="PF00394">
    <property type="entry name" value="Cu-oxidase"/>
    <property type="match status" value="1"/>
</dbReference>
<dbReference type="InterPro" id="IPR006311">
    <property type="entry name" value="TAT_signal"/>
</dbReference>
<dbReference type="CDD" id="cd13885">
    <property type="entry name" value="CuRO_2_CumA_like"/>
    <property type="match status" value="1"/>
</dbReference>
<dbReference type="InterPro" id="IPR002355">
    <property type="entry name" value="Cu_oxidase_Cu_BS"/>
</dbReference>
<dbReference type="GO" id="GO:0030288">
    <property type="term" value="C:outer membrane-bounded periplasmic space"/>
    <property type="evidence" value="ECO:0007669"/>
    <property type="project" value="TreeGrafter"/>
</dbReference>
<protein>
    <submittedName>
        <fullName evidence="6">Copper oxidase</fullName>
    </submittedName>
</protein>
<dbReference type="GO" id="GO:0016491">
    <property type="term" value="F:oxidoreductase activity"/>
    <property type="evidence" value="ECO:0007669"/>
    <property type="project" value="UniProtKB-KW"/>
</dbReference>
<dbReference type="CDD" id="cd13861">
    <property type="entry name" value="CuRO_1_CumA_like"/>
    <property type="match status" value="1"/>
</dbReference>
<keyword evidence="2" id="KW-0560">Oxidoreductase</keyword>
<dbReference type="InterPro" id="IPR001117">
    <property type="entry name" value="Cu-oxidase_2nd"/>
</dbReference>
<feature type="domain" description="Plastocyanin-like" evidence="5">
    <location>
        <begin position="68"/>
        <end position="170"/>
    </location>
</feature>
<dbReference type="EMBL" id="JPWF01000002">
    <property type="protein sequence ID" value="RCK38822.1"/>
    <property type="molecule type" value="Genomic_DNA"/>
</dbReference>
<dbReference type="PROSITE" id="PS00080">
    <property type="entry name" value="MULTICOPPER_OXIDASE2"/>
    <property type="match status" value="1"/>
</dbReference>
<dbReference type="InterPro" id="IPR045087">
    <property type="entry name" value="Cu-oxidase_fam"/>
</dbReference>
<evidence type="ECO:0000256" key="1">
    <source>
        <dbReference type="ARBA" id="ARBA00022723"/>
    </source>
</evidence>
<evidence type="ECO:0000313" key="6">
    <source>
        <dbReference type="EMBL" id="RCK38822.1"/>
    </source>
</evidence>
<dbReference type="Proteomes" id="UP000253226">
    <property type="component" value="Unassembled WGS sequence"/>
</dbReference>
<proteinExistence type="predicted"/>
<dbReference type="SUPFAM" id="SSF49503">
    <property type="entry name" value="Cupredoxins"/>
    <property type="match status" value="3"/>
</dbReference>
<dbReference type="Pfam" id="PF07731">
    <property type="entry name" value="Cu-oxidase_2"/>
    <property type="match status" value="1"/>
</dbReference>
<dbReference type="GO" id="GO:0005507">
    <property type="term" value="F:copper ion binding"/>
    <property type="evidence" value="ECO:0007669"/>
    <property type="project" value="InterPro"/>
</dbReference>
<evidence type="ECO:0000259" key="4">
    <source>
        <dbReference type="Pfam" id="PF07731"/>
    </source>
</evidence>
<organism evidence="6 7">
    <name type="scientific">Thalassospira profundimaris</name>
    <dbReference type="NCBI Taxonomy" id="502049"/>
    <lineage>
        <taxon>Bacteria</taxon>
        <taxon>Pseudomonadati</taxon>
        <taxon>Pseudomonadota</taxon>
        <taxon>Alphaproteobacteria</taxon>
        <taxon>Rhodospirillales</taxon>
        <taxon>Thalassospiraceae</taxon>
        <taxon>Thalassospira</taxon>
    </lineage>
</organism>
<reference evidence="6 7" key="1">
    <citation type="submission" date="2014-07" db="EMBL/GenBank/DDBJ databases">
        <title>Draft genome sequence of Thalassospira profundimaris 35.</title>
        <authorList>
            <person name="Lai Q."/>
            <person name="Shao Z."/>
        </authorList>
    </citation>
    <scope>NUCLEOTIDE SEQUENCE [LARGE SCALE GENOMIC DNA]</scope>
    <source>
        <strain evidence="6 7">35</strain>
    </source>
</reference>
<dbReference type="RefSeq" id="WP_114100877.1">
    <property type="nucleotide sequence ID" value="NZ_JPWF01000002.1"/>
</dbReference>
<dbReference type="Pfam" id="PF07732">
    <property type="entry name" value="Cu-oxidase_3"/>
    <property type="match status" value="1"/>
</dbReference>
<dbReference type="PROSITE" id="PS51318">
    <property type="entry name" value="TAT"/>
    <property type="match status" value="1"/>
</dbReference>
<dbReference type="InterPro" id="IPR011707">
    <property type="entry name" value="Cu-oxidase-like_N"/>
</dbReference>
<evidence type="ECO:0000259" key="5">
    <source>
        <dbReference type="Pfam" id="PF07732"/>
    </source>
</evidence>
<dbReference type="InterPro" id="IPR033138">
    <property type="entry name" value="Cu_oxidase_CS"/>
</dbReference>
<sequence length="516" mass="55815">MTCKSSFLSSRRGFLLGGAAAVGIVATRGWPLVPARAYAGEIPASGSSDVVLRAGAARANLVSNPAYPTDVWAYNGTVPGSEIRMRQGQRLRARLVNNLSQETTIHWHGIRVPNAMDGVPGLTQTAVKPGDSFDYVFDLPDAGTYWYHPHANTTEQLGRGLYGPLIVEEAEPLRVDRELVWMLDDWRLDETAAIDNGFNAMHDVGHAGRIGNVVTINGKVPDDVTVRPGERIRLRLLNAANGRIFALDFAGLAPTVIALDGHPVTPHALDTPMLLLGPGMRCDLVIDVPVSGKTSFPVMDRFYDGMENTLATLVVAGAAVRDRVADWDMALKPNPLPEPDLDQAIRQNLIYSGGMMGDMILQQMIKSRHITPEMLGHMGVDVSGATGSGDMAGMGGMANMMRSMFGAGNVWAVNGRDPDRDGDGPLVTVDRGQTCHLTLMNATAWLHPIHLHGHAFRLLARNDVAVPYQPWIDTVLIAPGERVEIAFVADNPGDWLIHCHILEHKVGGMSGVIRVL</sequence>
<gene>
    <name evidence="6" type="ORF">TH19_03180</name>
</gene>
<dbReference type="PANTHER" id="PTHR11709">
    <property type="entry name" value="MULTI-COPPER OXIDASE"/>
    <property type="match status" value="1"/>
</dbReference>
<feature type="domain" description="Plastocyanin-like" evidence="3">
    <location>
        <begin position="179"/>
        <end position="288"/>
    </location>
</feature>
<accession>A0A367WE88</accession>
<evidence type="ECO:0000256" key="2">
    <source>
        <dbReference type="ARBA" id="ARBA00023002"/>
    </source>
</evidence>
<dbReference type="Gene3D" id="2.60.40.420">
    <property type="entry name" value="Cupredoxins - blue copper proteins"/>
    <property type="match status" value="3"/>
</dbReference>
<keyword evidence="1" id="KW-0479">Metal-binding</keyword>